<dbReference type="OrthoDB" id="3540517at2"/>
<dbReference type="Proteomes" id="UP000517765">
    <property type="component" value="Unassembled WGS sequence"/>
</dbReference>
<feature type="signal peptide" evidence="1">
    <location>
        <begin position="1"/>
        <end position="35"/>
    </location>
</feature>
<dbReference type="EMBL" id="VJYK02000184">
    <property type="protein sequence ID" value="MQS03594.1"/>
    <property type="molecule type" value="Genomic_DNA"/>
</dbReference>
<organism evidence="4 5">
    <name type="scientific">Streptomyces alkaliterrae</name>
    <dbReference type="NCBI Taxonomy" id="2213162"/>
    <lineage>
        <taxon>Bacteria</taxon>
        <taxon>Bacillati</taxon>
        <taxon>Actinomycetota</taxon>
        <taxon>Actinomycetes</taxon>
        <taxon>Kitasatosporales</taxon>
        <taxon>Streptomycetaceae</taxon>
        <taxon>Streptomyces</taxon>
    </lineage>
</organism>
<gene>
    <name evidence="4" type="ORF">FNX44_017290</name>
    <name evidence="2" type="ORF">H3146_17850</name>
    <name evidence="3" type="ORF">H3147_22440</name>
</gene>
<evidence type="ECO:0000313" key="4">
    <source>
        <dbReference type="EMBL" id="MQS03594.1"/>
    </source>
</evidence>
<keyword evidence="5" id="KW-1185">Reference proteome</keyword>
<dbReference type="AlphaFoldDB" id="A0A5P0YTF2"/>
<reference evidence="6 7" key="2">
    <citation type="submission" date="2020-05" db="EMBL/GenBank/DDBJ databases">
        <title>Classification of alakaliphilic streptomycetes isolated from an alkaline soil next to Lonar Crater, India and a proposal for the recognition of Streptomyces alkaliterrae sp. nov.</title>
        <authorList>
            <person name="Golinska P."/>
        </authorList>
    </citation>
    <scope>NUCLEOTIDE SEQUENCE [LARGE SCALE GENOMIC DNA]</scope>
    <source>
        <strain evidence="7">OF3</strain>
        <strain evidence="6">OF8</strain>
    </source>
</reference>
<accession>A0A5P0YTF2</accession>
<keyword evidence="1" id="KW-0732">Signal</keyword>
<feature type="chain" id="PRO_5036149072" description="Secreted protein" evidence="1">
    <location>
        <begin position="36"/>
        <end position="169"/>
    </location>
</feature>
<evidence type="ECO:0008006" key="8">
    <source>
        <dbReference type="Google" id="ProtNLM"/>
    </source>
</evidence>
<evidence type="ECO:0000256" key="1">
    <source>
        <dbReference type="SAM" id="SignalP"/>
    </source>
</evidence>
<sequence length="169" mass="18529">MQHEATASTGPRFRKVATAVAATIALTSMATPSVAADFTSDQSASPSLASQQATEKYQPALSTADIVVICKNNGRHHVVRTYFRGIHRYTLRCGTDTWGWKHIKHRWSRSFDNKISNAIADGRQVLNTFSIWTLPPCSRETFRVLVSTPAASNDVRTAYKVNSAAGTLC</sequence>
<dbReference type="Proteomes" id="UP000320857">
    <property type="component" value="Unassembled WGS sequence"/>
</dbReference>
<dbReference type="RefSeq" id="WP_143649166.1">
    <property type="nucleotide sequence ID" value="NZ_JABJWZ010000177.1"/>
</dbReference>
<dbReference type="Proteomes" id="UP000525686">
    <property type="component" value="Unassembled WGS sequence"/>
</dbReference>
<name>A0A5P0YTF2_9ACTN</name>
<evidence type="ECO:0000313" key="7">
    <source>
        <dbReference type="Proteomes" id="UP000525686"/>
    </source>
</evidence>
<evidence type="ECO:0000313" key="6">
    <source>
        <dbReference type="Proteomes" id="UP000517765"/>
    </source>
</evidence>
<evidence type="ECO:0000313" key="5">
    <source>
        <dbReference type="Proteomes" id="UP000320857"/>
    </source>
</evidence>
<dbReference type="EMBL" id="JABJXA010000183">
    <property type="protein sequence ID" value="MBB1261547.1"/>
    <property type="molecule type" value="Genomic_DNA"/>
</dbReference>
<dbReference type="EMBL" id="JABJWZ010000177">
    <property type="protein sequence ID" value="MBB1255202.1"/>
    <property type="molecule type" value="Genomic_DNA"/>
</dbReference>
<reference evidence="4 5" key="1">
    <citation type="submission" date="2019-10" db="EMBL/GenBank/DDBJ databases">
        <title>Streptomyces sp. nov., a novel actinobacterium isolated from alkaline environment.</title>
        <authorList>
            <person name="Golinska P."/>
        </authorList>
    </citation>
    <scope>NUCLEOTIDE SEQUENCE [LARGE SCALE GENOMIC DNA]</scope>
    <source>
        <strain evidence="4 5">OF1</strain>
    </source>
</reference>
<protein>
    <recommendedName>
        <fullName evidence="8">Secreted protein</fullName>
    </recommendedName>
</protein>
<reference evidence="2" key="3">
    <citation type="journal article" name="Syst. Appl. Microbiol.">
        <title>Streptomyces alkaliterrae sp. nov., isolated from an alkaline soil, and emended descriptions of Streptomyces alkaliphilus, Streptomyces calidiresistens and Streptomyces durbertensis.</title>
        <authorList>
            <person name="Swiecimska M."/>
            <person name="Golinska P."/>
            <person name="Nouioui I."/>
            <person name="Wypij M."/>
            <person name="Rai M."/>
            <person name="Sangal V."/>
            <person name="Goodfellow M."/>
        </authorList>
    </citation>
    <scope>NUCLEOTIDE SEQUENCE</scope>
    <source>
        <strain evidence="2">OF3</strain>
        <strain evidence="3">OF8</strain>
    </source>
</reference>
<comment type="caution">
    <text evidence="4">The sequence shown here is derived from an EMBL/GenBank/DDBJ whole genome shotgun (WGS) entry which is preliminary data.</text>
</comment>
<proteinExistence type="predicted"/>
<evidence type="ECO:0000313" key="3">
    <source>
        <dbReference type="EMBL" id="MBB1261547.1"/>
    </source>
</evidence>
<evidence type="ECO:0000313" key="2">
    <source>
        <dbReference type="EMBL" id="MBB1255202.1"/>
    </source>
</evidence>